<protein>
    <submittedName>
        <fullName evidence="2">Uncharacterized protein</fullName>
    </submittedName>
</protein>
<gene>
    <name evidence="2" type="ORF">Q4481_02225</name>
</gene>
<dbReference type="RefSeq" id="WP_304374630.1">
    <property type="nucleotide sequence ID" value="NZ_JAUOZU010000001.1"/>
</dbReference>
<evidence type="ECO:0000313" key="3">
    <source>
        <dbReference type="Proteomes" id="UP001174932"/>
    </source>
</evidence>
<name>A0ABT8YHL2_9HYPH</name>
<dbReference type="Proteomes" id="UP001174932">
    <property type="component" value="Unassembled WGS sequence"/>
</dbReference>
<organism evidence="2 3">
    <name type="scientific">Rhizobium alvei</name>
    <dbReference type="NCBI Taxonomy" id="1132659"/>
    <lineage>
        <taxon>Bacteria</taxon>
        <taxon>Pseudomonadati</taxon>
        <taxon>Pseudomonadota</taxon>
        <taxon>Alphaproteobacteria</taxon>
        <taxon>Hyphomicrobiales</taxon>
        <taxon>Rhizobiaceae</taxon>
        <taxon>Rhizobium/Agrobacterium group</taxon>
        <taxon>Rhizobium</taxon>
    </lineage>
</organism>
<comment type="caution">
    <text evidence="2">The sequence shown here is derived from an EMBL/GenBank/DDBJ whole genome shotgun (WGS) entry which is preliminary data.</text>
</comment>
<reference evidence="2" key="2">
    <citation type="submission" date="2023-07" db="EMBL/GenBank/DDBJ databases">
        <authorList>
            <person name="Shen H."/>
        </authorList>
    </citation>
    <scope>NUCLEOTIDE SEQUENCE</scope>
    <source>
        <strain evidence="2">TNR-22</strain>
    </source>
</reference>
<accession>A0ABT8YHL2</accession>
<keyword evidence="3" id="KW-1185">Reference proteome</keyword>
<keyword evidence="1" id="KW-0812">Transmembrane</keyword>
<dbReference type="EMBL" id="JAUOZU010000001">
    <property type="protein sequence ID" value="MDO6962754.1"/>
    <property type="molecule type" value="Genomic_DNA"/>
</dbReference>
<proteinExistence type="predicted"/>
<keyword evidence="1" id="KW-0472">Membrane</keyword>
<feature type="transmembrane region" description="Helical" evidence="1">
    <location>
        <begin position="66"/>
        <end position="90"/>
    </location>
</feature>
<reference evidence="2" key="1">
    <citation type="journal article" date="2015" name="Int. J. Syst. Evol. Microbiol.">
        <title>Rhizobium alvei sp. nov., isolated from a freshwater river.</title>
        <authorList>
            <person name="Sheu S.Y."/>
            <person name="Huang H.W."/>
            <person name="Young C.C."/>
            <person name="Chen W.M."/>
        </authorList>
    </citation>
    <scope>NUCLEOTIDE SEQUENCE</scope>
    <source>
        <strain evidence="2">TNR-22</strain>
    </source>
</reference>
<sequence length="145" mass="15619">MNMLSAMTRVIAKPDCAVRVAANSNLRTYAVRSAAQSRPEQPLLVSMPQSMIEIANAQSAVRVASLLALIAFMSLAVSILALALFVLLLWHARSEAAHRSEPGFEPPVIQRNGLDEKAARLRSLSPDLFTSGLVAPPPSSPRPQH</sequence>
<evidence type="ECO:0000256" key="1">
    <source>
        <dbReference type="SAM" id="Phobius"/>
    </source>
</evidence>
<evidence type="ECO:0000313" key="2">
    <source>
        <dbReference type="EMBL" id="MDO6962754.1"/>
    </source>
</evidence>
<keyword evidence="1" id="KW-1133">Transmembrane helix</keyword>